<gene>
    <name evidence="2" type="ORF">M153_18160002456</name>
</gene>
<evidence type="ECO:0000313" key="2">
    <source>
        <dbReference type="EMBL" id="KRH92985.1"/>
    </source>
</evidence>
<name>A0A0R0LU82_9MICR</name>
<feature type="domain" description="Histone deacetylase" evidence="1">
    <location>
        <begin position="102"/>
        <end position="204"/>
    </location>
</feature>
<dbReference type="SUPFAM" id="SSF52768">
    <property type="entry name" value="Arginase/deacetylase"/>
    <property type="match status" value="1"/>
</dbReference>
<feature type="non-terminal residue" evidence="2">
    <location>
        <position position="1"/>
    </location>
</feature>
<evidence type="ECO:0000313" key="3">
    <source>
        <dbReference type="Proteomes" id="UP000051530"/>
    </source>
</evidence>
<dbReference type="AlphaFoldDB" id="A0A0R0LU82"/>
<dbReference type="PANTHER" id="PTHR48252">
    <property type="entry name" value="HISTONE DEACETYLASE 2-RELATED"/>
    <property type="match status" value="1"/>
</dbReference>
<protein>
    <submittedName>
        <fullName evidence="2">Histone deacetylase complex, catalytic component RPD3</fullName>
    </submittedName>
</protein>
<dbReference type="Pfam" id="PF00850">
    <property type="entry name" value="Hist_deacetyl"/>
    <property type="match status" value="1"/>
</dbReference>
<accession>A0A0R0LU82</accession>
<keyword evidence="3" id="KW-1185">Reference proteome</keyword>
<dbReference type="InterPro" id="IPR037138">
    <property type="entry name" value="His_deacetylse_dom_sf"/>
</dbReference>
<organism evidence="2 3">
    <name type="scientific">Pseudoloma neurophilia</name>
    <dbReference type="NCBI Taxonomy" id="146866"/>
    <lineage>
        <taxon>Eukaryota</taxon>
        <taxon>Fungi</taxon>
        <taxon>Fungi incertae sedis</taxon>
        <taxon>Microsporidia</taxon>
        <taxon>Pseudoloma</taxon>
    </lineage>
</organism>
<comment type="caution">
    <text evidence="2">The sequence shown here is derived from an EMBL/GenBank/DDBJ whole genome shotgun (WGS) entry which is preliminary data.</text>
</comment>
<reference evidence="2 3" key="1">
    <citation type="submission" date="2015-07" db="EMBL/GenBank/DDBJ databases">
        <title>The genome of Pseudoloma neurophilia, a relevant intracellular parasite of the zebrafish.</title>
        <authorList>
            <person name="Ndikumana S."/>
            <person name="Pelin A."/>
            <person name="Sanders J."/>
            <person name="Corradi N."/>
        </authorList>
    </citation>
    <scope>NUCLEOTIDE SEQUENCE [LARGE SCALE GENOMIC DNA]</scope>
    <source>
        <strain evidence="2 3">MK1</strain>
    </source>
</reference>
<dbReference type="Proteomes" id="UP000051530">
    <property type="component" value="Unassembled WGS sequence"/>
</dbReference>
<dbReference type="OrthoDB" id="1918432at2759"/>
<dbReference type="VEuPathDB" id="MicrosporidiaDB:M153_18160002456"/>
<dbReference type="PANTHER" id="PTHR48252:SF77">
    <property type="entry name" value="HISTONE DEACETYLASE DOMAIN-CONTAINING PROTEIN"/>
    <property type="match status" value="1"/>
</dbReference>
<dbReference type="InterPro" id="IPR023801">
    <property type="entry name" value="His_deacetylse_dom"/>
</dbReference>
<dbReference type="Gene3D" id="3.40.800.20">
    <property type="entry name" value="Histone deacetylase domain"/>
    <property type="match status" value="1"/>
</dbReference>
<dbReference type="InterPro" id="IPR023696">
    <property type="entry name" value="Ureohydrolase_dom_sf"/>
</dbReference>
<dbReference type="EMBL" id="LGUB01000547">
    <property type="protein sequence ID" value="KRH92985.1"/>
    <property type="molecule type" value="Genomic_DNA"/>
</dbReference>
<evidence type="ECO:0000259" key="1">
    <source>
        <dbReference type="Pfam" id="PF00850"/>
    </source>
</evidence>
<proteinExistence type="predicted"/>
<sequence length="261" mass="29661">PGTGTLLTNYFSKDKLTTDSNTIDIKDLKSEYPFVKKNTENVIKNVTENVMKNDTENFMKNDTENVVKNVTTNVVKNVTENFMKNDTENVVKNVTTNVVKNVTKNVVKNVINVPLRNGIDDWSYKYIFQPIVSNVMRKFEPSVIVLQCGADSLGEDRLGCFNLSVQGHGECVEFVKSFNKKMLVVGGGGYTLHNVARAWTYETSLLIGQEISPEIPPCPYSDFFFPTNNLFPDFRKRHENENTKSYLDSISGYIHNILDRF</sequence>